<accession>A0AAD4EF13</accession>
<sequence>MQFSYYVIFIVAPLTRQFPTPPALSTFPVFLPVGCELGFDVVEFDLACLHHGSSSLCRNHFQRRLFSVYPSFILPLLLGLSVSHGRTYFSTHDLGRERHVCCRQNPPPLS</sequence>
<reference evidence="1" key="1">
    <citation type="journal article" date="2020" name="New Phytol.">
        <title>Comparative genomics reveals dynamic genome evolution in host specialist ectomycorrhizal fungi.</title>
        <authorList>
            <person name="Lofgren L.A."/>
            <person name="Nguyen N.H."/>
            <person name="Vilgalys R."/>
            <person name="Ruytinx J."/>
            <person name="Liao H.L."/>
            <person name="Branco S."/>
            <person name="Kuo A."/>
            <person name="LaButti K."/>
            <person name="Lipzen A."/>
            <person name="Andreopoulos W."/>
            <person name="Pangilinan J."/>
            <person name="Riley R."/>
            <person name="Hundley H."/>
            <person name="Na H."/>
            <person name="Barry K."/>
            <person name="Grigoriev I.V."/>
            <person name="Stajich J.E."/>
            <person name="Kennedy P.G."/>
        </authorList>
    </citation>
    <scope>NUCLEOTIDE SEQUENCE</scope>
    <source>
        <strain evidence="1">FC203</strain>
    </source>
</reference>
<dbReference type="AlphaFoldDB" id="A0AAD4EF13"/>
<dbReference type="Proteomes" id="UP001195769">
    <property type="component" value="Unassembled WGS sequence"/>
</dbReference>
<feature type="non-terminal residue" evidence="1">
    <location>
        <position position="110"/>
    </location>
</feature>
<keyword evidence="2" id="KW-1185">Reference proteome</keyword>
<organism evidence="1 2">
    <name type="scientific">Suillus fuscotomentosus</name>
    <dbReference type="NCBI Taxonomy" id="1912939"/>
    <lineage>
        <taxon>Eukaryota</taxon>
        <taxon>Fungi</taxon>
        <taxon>Dikarya</taxon>
        <taxon>Basidiomycota</taxon>
        <taxon>Agaricomycotina</taxon>
        <taxon>Agaricomycetes</taxon>
        <taxon>Agaricomycetidae</taxon>
        <taxon>Boletales</taxon>
        <taxon>Suillineae</taxon>
        <taxon>Suillaceae</taxon>
        <taxon>Suillus</taxon>
    </lineage>
</organism>
<gene>
    <name evidence="1" type="ORF">F5891DRAFT_1010003</name>
</gene>
<dbReference type="GeneID" id="64654921"/>
<evidence type="ECO:0000313" key="1">
    <source>
        <dbReference type="EMBL" id="KAG1904910.1"/>
    </source>
</evidence>
<evidence type="ECO:0000313" key="2">
    <source>
        <dbReference type="Proteomes" id="UP001195769"/>
    </source>
</evidence>
<proteinExistence type="predicted"/>
<name>A0AAD4EF13_9AGAM</name>
<protein>
    <submittedName>
        <fullName evidence="1">Uncharacterized protein</fullName>
    </submittedName>
</protein>
<dbReference type="RefSeq" id="XP_041230485.1">
    <property type="nucleotide sequence ID" value="XM_041360623.1"/>
</dbReference>
<dbReference type="EMBL" id="JABBWK010000008">
    <property type="protein sequence ID" value="KAG1904910.1"/>
    <property type="molecule type" value="Genomic_DNA"/>
</dbReference>
<comment type="caution">
    <text evidence="1">The sequence shown here is derived from an EMBL/GenBank/DDBJ whole genome shotgun (WGS) entry which is preliminary data.</text>
</comment>